<dbReference type="Proteomes" id="UP001454036">
    <property type="component" value="Unassembled WGS sequence"/>
</dbReference>
<protein>
    <submittedName>
        <fullName evidence="1">Uncharacterized protein</fullName>
    </submittedName>
</protein>
<dbReference type="AlphaFoldDB" id="A0AAV3RKR5"/>
<evidence type="ECO:0000313" key="1">
    <source>
        <dbReference type="EMBL" id="GAA0175517.1"/>
    </source>
</evidence>
<keyword evidence="2" id="KW-1185">Reference proteome</keyword>
<sequence length="70" mass="7475">MEMKTEDDQVMYVKQEPEVFLDKEDGETSIGSGGYNDGGGGVVAVKAIEGLHEEEACEVGYSGGFDGYGY</sequence>
<name>A0AAV3RKR5_LITER</name>
<organism evidence="1 2">
    <name type="scientific">Lithospermum erythrorhizon</name>
    <name type="common">Purple gromwell</name>
    <name type="synonym">Lithospermum officinale var. erythrorhizon</name>
    <dbReference type="NCBI Taxonomy" id="34254"/>
    <lineage>
        <taxon>Eukaryota</taxon>
        <taxon>Viridiplantae</taxon>
        <taxon>Streptophyta</taxon>
        <taxon>Embryophyta</taxon>
        <taxon>Tracheophyta</taxon>
        <taxon>Spermatophyta</taxon>
        <taxon>Magnoliopsida</taxon>
        <taxon>eudicotyledons</taxon>
        <taxon>Gunneridae</taxon>
        <taxon>Pentapetalae</taxon>
        <taxon>asterids</taxon>
        <taxon>lamiids</taxon>
        <taxon>Boraginales</taxon>
        <taxon>Boraginaceae</taxon>
        <taxon>Boraginoideae</taxon>
        <taxon>Lithospermeae</taxon>
        <taxon>Lithospermum</taxon>
    </lineage>
</organism>
<comment type="caution">
    <text evidence="1">The sequence shown here is derived from an EMBL/GenBank/DDBJ whole genome shotgun (WGS) entry which is preliminary data.</text>
</comment>
<evidence type="ECO:0000313" key="2">
    <source>
        <dbReference type="Proteomes" id="UP001454036"/>
    </source>
</evidence>
<dbReference type="EMBL" id="BAABME010009633">
    <property type="protein sequence ID" value="GAA0175517.1"/>
    <property type="molecule type" value="Genomic_DNA"/>
</dbReference>
<gene>
    <name evidence="1" type="ORF">LIER_28676</name>
</gene>
<proteinExistence type="predicted"/>
<accession>A0AAV3RKR5</accession>
<reference evidence="1 2" key="1">
    <citation type="submission" date="2024-01" db="EMBL/GenBank/DDBJ databases">
        <title>The complete chloroplast genome sequence of Lithospermum erythrorhizon: insights into the phylogenetic relationship among Boraginaceae species and the maternal lineages of purple gromwells.</title>
        <authorList>
            <person name="Okada T."/>
            <person name="Watanabe K."/>
        </authorList>
    </citation>
    <scope>NUCLEOTIDE SEQUENCE [LARGE SCALE GENOMIC DNA]</scope>
</reference>